<organism evidence="2 4">
    <name type="scientific">Arctia plantaginis</name>
    <name type="common">Wood tiger moth</name>
    <name type="synonym">Phalaena plantaginis</name>
    <dbReference type="NCBI Taxonomy" id="874455"/>
    <lineage>
        <taxon>Eukaryota</taxon>
        <taxon>Metazoa</taxon>
        <taxon>Ecdysozoa</taxon>
        <taxon>Arthropoda</taxon>
        <taxon>Hexapoda</taxon>
        <taxon>Insecta</taxon>
        <taxon>Pterygota</taxon>
        <taxon>Neoptera</taxon>
        <taxon>Endopterygota</taxon>
        <taxon>Lepidoptera</taxon>
        <taxon>Glossata</taxon>
        <taxon>Ditrysia</taxon>
        <taxon>Noctuoidea</taxon>
        <taxon>Erebidae</taxon>
        <taxon>Arctiinae</taxon>
        <taxon>Arctia</taxon>
    </lineage>
</organism>
<dbReference type="OrthoDB" id="10355383at2759"/>
<sequence>MRRCCVAHYASLPATVALINNAELINHSKTREKSARENRLKQHAPAARPERTGPNATVRLPPYCRMLRPLMHAVISLVVCDKLVGDGRCLTLVIPWLVPDYDGYHRISCTHTVRISFPRSHRGVILCPTVTSNLSSGMATSA</sequence>
<feature type="compositionally biased region" description="Basic and acidic residues" evidence="1">
    <location>
        <begin position="29"/>
        <end position="40"/>
    </location>
</feature>
<feature type="region of interest" description="Disordered" evidence="1">
    <location>
        <begin position="29"/>
        <end position="54"/>
    </location>
</feature>
<evidence type="ECO:0000256" key="1">
    <source>
        <dbReference type="SAM" id="MobiDB-lite"/>
    </source>
</evidence>
<protein>
    <submittedName>
        <fullName evidence="2">Uncharacterized protein</fullName>
    </submittedName>
</protein>
<reference evidence="4 5" key="1">
    <citation type="submission" date="2020-04" db="EMBL/GenBank/DDBJ databases">
        <authorList>
            <person name="Wallbank WR R."/>
            <person name="Pardo Diaz C."/>
            <person name="Kozak K."/>
            <person name="Martin S."/>
            <person name="Jiggins C."/>
            <person name="Moest M."/>
            <person name="Warren A I."/>
            <person name="Byers J.R.P. K."/>
            <person name="Montejo-Kovacevich G."/>
            <person name="Yen C E."/>
        </authorList>
    </citation>
    <scope>NUCLEOTIDE SEQUENCE [LARGE SCALE GENOMIC DNA]</scope>
</reference>
<dbReference type="AlphaFoldDB" id="A0A8S0YUY8"/>
<proteinExistence type="predicted"/>
<accession>A0A8S0YUY8</accession>
<dbReference type="EMBL" id="CADEBC010000135">
    <property type="protein sequence ID" value="CAB3223200.1"/>
    <property type="molecule type" value="Genomic_DNA"/>
</dbReference>
<dbReference type="Proteomes" id="UP000494106">
    <property type="component" value="Unassembled WGS sequence"/>
</dbReference>
<evidence type="ECO:0000313" key="2">
    <source>
        <dbReference type="EMBL" id="CAB3223200.1"/>
    </source>
</evidence>
<evidence type="ECO:0000313" key="5">
    <source>
        <dbReference type="Proteomes" id="UP000494256"/>
    </source>
</evidence>
<evidence type="ECO:0000313" key="3">
    <source>
        <dbReference type="EMBL" id="CAB3248019.1"/>
    </source>
</evidence>
<dbReference type="EMBL" id="CADEBD010000337">
    <property type="protein sequence ID" value="CAB3248019.1"/>
    <property type="molecule type" value="Genomic_DNA"/>
</dbReference>
<gene>
    <name evidence="3" type="ORF">APLA_LOCUS12292</name>
    <name evidence="2" type="ORF">APLA_LOCUS1498</name>
</gene>
<dbReference type="Proteomes" id="UP000494256">
    <property type="component" value="Unassembled WGS sequence"/>
</dbReference>
<evidence type="ECO:0000313" key="4">
    <source>
        <dbReference type="Proteomes" id="UP000494106"/>
    </source>
</evidence>
<comment type="caution">
    <text evidence="2">The sequence shown here is derived from an EMBL/GenBank/DDBJ whole genome shotgun (WGS) entry which is preliminary data.</text>
</comment>
<name>A0A8S0YUY8_ARCPL</name>
<keyword evidence="4" id="KW-1185">Reference proteome</keyword>